<keyword evidence="4" id="KW-1185">Reference proteome</keyword>
<dbReference type="InterPro" id="IPR001611">
    <property type="entry name" value="Leu-rich_rpt"/>
</dbReference>
<evidence type="ECO:0000313" key="3">
    <source>
        <dbReference type="EMBL" id="KAJ8917936.1"/>
    </source>
</evidence>
<dbReference type="InterPro" id="IPR032675">
    <property type="entry name" value="LRR_dom_sf"/>
</dbReference>
<dbReference type="InterPro" id="IPR050541">
    <property type="entry name" value="LRR_TM_domain-containing"/>
</dbReference>
<dbReference type="Pfam" id="PF00560">
    <property type="entry name" value="LRR_1"/>
    <property type="match status" value="1"/>
</dbReference>
<dbReference type="Proteomes" id="UP001159042">
    <property type="component" value="Unassembled WGS sequence"/>
</dbReference>
<feature type="non-terminal residue" evidence="3">
    <location>
        <position position="609"/>
    </location>
</feature>
<comment type="caution">
    <text evidence="3">The sequence shown here is derived from an EMBL/GenBank/DDBJ whole genome shotgun (WGS) entry which is preliminary data.</text>
</comment>
<name>A0AAV8VW89_9CUCU</name>
<gene>
    <name evidence="3" type="ORF">NQ315_002631</name>
</gene>
<proteinExistence type="predicted"/>
<evidence type="ECO:0000256" key="1">
    <source>
        <dbReference type="ARBA" id="ARBA00022614"/>
    </source>
</evidence>
<dbReference type="InterPro" id="IPR003591">
    <property type="entry name" value="Leu-rich_rpt_typical-subtyp"/>
</dbReference>
<keyword evidence="1" id="KW-0433">Leucine-rich repeat</keyword>
<reference evidence="3 4" key="1">
    <citation type="journal article" date="2023" name="Insect Mol. Biol.">
        <title>Genome sequencing provides insights into the evolution of gene families encoding plant cell wall-degrading enzymes in longhorned beetles.</title>
        <authorList>
            <person name="Shin N.R."/>
            <person name="Okamura Y."/>
            <person name="Kirsch R."/>
            <person name="Pauchet Y."/>
        </authorList>
    </citation>
    <scope>NUCLEOTIDE SEQUENCE [LARGE SCALE GENOMIC DNA]</scope>
    <source>
        <strain evidence="3">EAD_L_NR</strain>
    </source>
</reference>
<evidence type="ECO:0000256" key="2">
    <source>
        <dbReference type="ARBA" id="ARBA00022737"/>
    </source>
</evidence>
<dbReference type="Gene3D" id="3.80.10.10">
    <property type="entry name" value="Ribonuclease Inhibitor"/>
    <property type="match status" value="3"/>
</dbReference>
<dbReference type="PANTHER" id="PTHR24369">
    <property type="entry name" value="ANTIGEN BSP, PUTATIVE-RELATED"/>
    <property type="match status" value="1"/>
</dbReference>
<dbReference type="EMBL" id="JANEYG010000029">
    <property type="protein sequence ID" value="KAJ8917936.1"/>
    <property type="molecule type" value="Genomic_DNA"/>
</dbReference>
<dbReference type="PRINTS" id="PR00019">
    <property type="entry name" value="LEURICHRPT"/>
</dbReference>
<protein>
    <submittedName>
        <fullName evidence="3">Uncharacterized protein</fullName>
    </submittedName>
</protein>
<dbReference type="SMART" id="SM00365">
    <property type="entry name" value="LRR_SD22"/>
    <property type="match status" value="3"/>
</dbReference>
<organism evidence="3 4">
    <name type="scientific">Exocentrus adspersus</name>
    <dbReference type="NCBI Taxonomy" id="1586481"/>
    <lineage>
        <taxon>Eukaryota</taxon>
        <taxon>Metazoa</taxon>
        <taxon>Ecdysozoa</taxon>
        <taxon>Arthropoda</taxon>
        <taxon>Hexapoda</taxon>
        <taxon>Insecta</taxon>
        <taxon>Pterygota</taxon>
        <taxon>Neoptera</taxon>
        <taxon>Endopterygota</taxon>
        <taxon>Coleoptera</taxon>
        <taxon>Polyphaga</taxon>
        <taxon>Cucujiformia</taxon>
        <taxon>Chrysomeloidea</taxon>
        <taxon>Cerambycidae</taxon>
        <taxon>Lamiinae</taxon>
        <taxon>Acanthocinini</taxon>
        <taxon>Exocentrus</taxon>
    </lineage>
</organism>
<dbReference type="AlphaFoldDB" id="A0AAV8VW89"/>
<accession>A0AAV8VW89</accession>
<dbReference type="PROSITE" id="PS51450">
    <property type="entry name" value="LRR"/>
    <property type="match status" value="3"/>
</dbReference>
<dbReference type="PANTHER" id="PTHR24369:SF213">
    <property type="entry name" value="INSULIN LIKE GROWTH FACTOR BINDING PROTEIN ACID LABILE SUBUNIT"/>
    <property type="match status" value="1"/>
</dbReference>
<dbReference type="Pfam" id="PF13855">
    <property type="entry name" value="LRR_8"/>
    <property type="match status" value="2"/>
</dbReference>
<evidence type="ECO:0000313" key="4">
    <source>
        <dbReference type="Proteomes" id="UP001159042"/>
    </source>
</evidence>
<dbReference type="SMART" id="SM00369">
    <property type="entry name" value="LRR_TYP"/>
    <property type="match status" value="7"/>
</dbReference>
<keyword evidence="2" id="KW-0677">Repeat</keyword>
<dbReference type="GO" id="GO:0005886">
    <property type="term" value="C:plasma membrane"/>
    <property type="evidence" value="ECO:0007669"/>
    <property type="project" value="TreeGrafter"/>
</dbReference>
<dbReference type="SUPFAM" id="SSF52058">
    <property type="entry name" value="L domain-like"/>
    <property type="match status" value="1"/>
</dbReference>
<sequence>MQEGKENLFSNLKSPAHGLTKNVRTQIEMRLVRYRESNVTYDENLETITELLQEYPSKVIRSAICIIQTETEPLELLNNLPLNIESLTVIQGYESGNKTIKLSYLYKFPQLLSLEVIGPHIMNKPVNSHLICEIDLPLPNIKYINFERILLKNGKKVENIVKETNEEDLTFEYIQKLEGDSQLHPLTIIQKGATEDDIVPYKIFKERAEADGDTPLFIGFKKLHFLRIIYCELNNVHWEMFDGLQELHYLMLERNNLRFIPAFAFYGTPNLKTLSLAHNRLLDIQITDLAGLLELEYLDLSFNNFTQLSELSLPPFPKLKLANFANNPISVIFPNTFEVMNTTDSLIIGSDDKPLSLITHSFMGLNLLQKLTLNNLQLNILTRDLLAGMPSLTELILSGNITKIEYDAFLEIGQIQTLILRNCQIIHMSMDAFIGLEKLQYLDLSNNKLEYLPPGIFDGLLSIRELYLNSNKLMQVPHGIFSKIHPKLLRLNENSWHCSCDMSDWKPMIINKVKQRTLKSCKYTSDKGLGCASENNVEYKYIFDNKVAPICAQPEKFINWSVFHAMKRILKCPNFKPKYRKHIHTKNATSLYINLEKMSTQVHTTEVSK</sequence>